<gene>
    <name evidence="1" type="ORF">EQG53_00850</name>
    <name evidence="2" type="ORF">I6H83_04115</name>
</gene>
<dbReference type="Proteomes" id="UP000596117">
    <property type="component" value="Chromosome"/>
</dbReference>
<sequence length="284" mass="31623">MLTRLGPAIERGDIVFPLSMSTLYETYKIGDPERRHRLALVQISFSQGRVFRGRWARLEVEAAAVLREATGLPGPQPPHRWFLSDVFLEAFAEAADDRLGGLISPAVVEAIQQHPAHFAYDWIMDADPDHRRQGVLLFSGGARALLERLEARRALWADLTLAMRKRAYGATLLLDNLDQLLGVAGQVGLPWRSVADMGPRIAKALIRDCPTLNAERELTCRLEDQSRALNENDTRDMYAYTAAVPYADLVIGENQFINLARQGGLGQAYGTELTSDLRSLEDLV</sequence>
<dbReference type="EMBL" id="CP066026">
    <property type="protein sequence ID" value="QQB89636.1"/>
    <property type="molecule type" value="Genomic_DNA"/>
</dbReference>
<keyword evidence="4" id="KW-1185">Reference proteome</keyword>
<evidence type="ECO:0000313" key="3">
    <source>
        <dbReference type="Proteomes" id="UP000287388"/>
    </source>
</evidence>
<proteinExistence type="predicted"/>
<protein>
    <submittedName>
        <fullName evidence="1">Uncharacterized protein</fullName>
    </submittedName>
</protein>
<reference evidence="2 4" key="2">
    <citation type="submission" date="2020-12" db="EMBL/GenBank/DDBJ databases">
        <title>FDA dAtabase for Regulatory Grade micrObial Sequences (FDA-ARGOS): Supporting development and validation of Infectious Disease Dx tests.</title>
        <authorList>
            <person name="Kerrigan L."/>
            <person name="Long C."/>
            <person name="Tallon L."/>
            <person name="Sadzewicz L."/>
            <person name="Zhao X."/>
            <person name="Boylan J."/>
            <person name="Ott S."/>
            <person name="Bowen H."/>
            <person name="Vavikolanu K."/>
            <person name="Mehta A."/>
            <person name="Aluvathingal J."/>
            <person name="Nadendla S."/>
            <person name="Yan Y."/>
            <person name="Sichtig H."/>
        </authorList>
    </citation>
    <scope>NUCLEOTIDE SEQUENCE [LARGE SCALE GENOMIC DNA]</scope>
    <source>
        <strain evidence="2 4">FDAARGOS_1026</strain>
    </source>
</reference>
<dbReference type="EMBL" id="CP035093">
    <property type="protein sequence ID" value="QAT13018.1"/>
    <property type="molecule type" value="Genomic_DNA"/>
</dbReference>
<evidence type="ECO:0000313" key="4">
    <source>
        <dbReference type="Proteomes" id="UP000596117"/>
    </source>
</evidence>
<evidence type="ECO:0000313" key="2">
    <source>
        <dbReference type="EMBL" id="QQB89636.1"/>
    </source>
</evidence>
<evidence type="ECO:0000313" key="1">
    <source>
        <dbReference type="EMBL" id="QAT13018.1"/>
    </source>
</evidence>
<dbReference type="RefSeq" id="WP_128718800.1">
    <property type="nucleotide sequence ID" value="NZ_BJNC01000020.1"/>
</dbReference>
<organism evidence="1 3">
    <name type="scientific">Brevundimonas diminuta</name>
    <name type="common">Pseudomonas diminuta</name>
    <dbReference type="NCBI Taxonomy" id="293"/>
    <lineage>
        <taxon>Bacteria</taxon>
        <taxon>Pseudomonadati</taxon>
        <taxon>Pseudomonadota</taxon>
        <taxon>Alphaproteobacteria</taxon>
        <taxon>Caulobacterales</taxon>
        <taxon>Caulobacteraceae</taxon>
        <taxon>Brevundimonas</taxon>
    </lineage>
</organism>
<name>A0A410NT79_BREDI</name>
<dbReference type="KEGG" id="bdm:EQG53_00850"/>
<accession>A0A410NT79</accession>
<reference evidence="1 3" key="1">
    <citation type="submission" date="2019-01" db="EMBL/GenBank/DDBJ databases">
        <title>Brevundimonas diminuta Genome sequencing and assembly.</title>
        <authorList>
            <person name="Chen H."/>
        </authorList>
    </citation>
    <scope>NUCLEOTIDE SEQUENCE [LARGE SCALE GENOMIC DNA]</scope>
    <source>
        <strain evidence="1">ATCC</strain>
        <strain evidence="3">ATCC(B) 19146</strain>
    </source>
</reference>
<dbReference type="Proteomes" id="UP000287388">
    <property type="component" value="Chromosome"/>
</dbReference>
<dbReference type="AlphaFoldDB" id="A0A410NT79"/>